<dbReference type="GO" id="GO:0005634">
    <property type="term" value="C:nucleus"/>
    <property type="evidence" value="ECO:0007669"/>
    <property type="project" value="UniProtKB-SubCell"/>
</dbReference>
<dbReference type="SMART" id="SM00380">
    <property type="entry name" value="AP2"/>
    <property type="match status" value="2"/>
</dbReference>
<protein>
    <submittedName>
        <fullName evidence="8">Floral homeotic protein</fullName>
    </submittedName>
</protein>
<accession>K8E9X0</accession>
<dbReference type="Proteomes" id="UP000198341">
    <property type="component" value="Chromosome 1"/>
</dbReference>
<sequence length="666" mass="74663">MSHPHRQHPQLTVFPAIQTSLVVSKKNKIRAGVALPHLNTNTIGLTQREEEEKENSPNTQSLLLGAFAAVEHKDDEDEDVDDFLKNKYDEEEEEEEEEDTNGCFASLGNLEEEEEEEYEARGGEKESSFLQFLKTSGFGNVSPIAPPLDDKYNNYDTKTAHTTWSSESNDEFGFPISLAAPEAMTRESSMNDFSHLFGNYEKTHKDVLDAIEKERSAMDQMQLILTQPPQPPPQPTLVRTLNDGISAPPAMPPQMENVVMKRRPGRPRKLFPSIKKSNTPKKRKKSNKDDEDGEVLVETREGNLSPDLDVQLLASRNRESSLNAVNDAVGNNDSSKNNNKSVSRESKKSARSTSKFRGVTHHCRTGRWEAHIWQDGKQIYLGGFDGEEQAALAYDIAAVKCRGISAITNFDRSNYSRELASLQQVNERELILSLRRQSKGPGGVTKKSSSKFRGVTKHQKGKWEARIGQLVGKKYKYLGLHETEDAAAMAYDEEAVRLKGFDAVTNFDISEYADVLAEHHTNKMKEAVALKEKYAARCTAVSVPMGSLNPSPHELPNTSERRVTTRSSAATTNTVQKRRTTTTTIASNTKKQRELVPHVLGPAAATTPSTNALNAVKFFFNNSKPQTREEKEDEDEDEKYNQDEEVDEDDAFEYGTTDNMHQSRDM</sequence>
<reference evidence="8 9" key="1">
    <citation type="submission" date="2011-10" db="EMBL/GenBank/DDBJ databases">
        <authorList>
            <person name="Genoscope - CEA"/>
        </authorList>
    </citation>
    <scope>NUCLEOTIDE SEQUENCE [LARGE SCALE GENOMIC DNA]</scope>
    <source>
        <strain evidence="8 9">RCC 1105</strain>
    </source>
</reference>
<dbReference type="Pfam" id="PF00847">
    <property type="entry name" value="AP2"/>
    <property type="match status" value="1"/>
</dbReference>
<keyword evidence="9" id="KW-1185">Reference proteome</keyword>
<feature type="region of interest" description="Disordered" evidence="6">
    <location>
        <begin position="245"/>
        <end position="303"/>
    </location>
</feature>
<evidence type="ECO:0000256" key="3">
    <source>
        <dbReference type="ARBA" id="ARBA00023125"/>
    </source>
</evidence>
<dbReference type="OrthoDB" id="207175at2759"/>
<keyword evidence="5" id="KW-0539">Nucleus</keyword>
<feature type="domain" description="AP2/ERF" evidence="7">
    <location>
        <begin position="355"/>
        <end position="411"/>
    </location>
</feature>
<name>K8E9X0_9CHLO</name>
<evidence type="ECO:0000256" key="6">
    <source>
        <dbReference type="SAM" id="MobiDB-lite"/>
    </source>
</evidence>
<dbReference type="PRINTS" id="PR00367">
    <property type="entry name" value="ETHRSPELEMNT"/>
</dbReference>
<feature type="compositionally biased region" description="Basic residues" evidence="6">
    <location>
        <begin position="260"/>
        <end position="269"/>
    </location>
</feature>
<feature type="region of interest" description="Disordered" evidence="6">
    <location>
        <begin position="322"/>
        <end position="358"/>
    </location>
</feature>
<dbReference type="PANTHER" id="PTHR32467:SF90">
    <property type="entry name" value="AP2-LIKE ETHYLENE-RESPONSIVE TRANSCRIPTION FACTOR AIL1"/>
    <property type="match status" value="1"/>
</dbReference>
<feature type="compositionally biased region" description="Low complexity" evidence="6">
    <location>
        <begin position="565"/>
        <end position="589"/>
    </location>
</feature>
<evidence type="ECO:0000256" key="4">
    <source>
        <dbReference type="ARBA" id="ARBA00023163"/>
    </source>
</evidence>
<dbReference type="AlphaFoldDB" id="K8E9X0"/>
<dbReference type="Gene3D" id="3.30.730.10">
    <property type="entry name" value="AP2/ERF domain"/>
    <property type="match status" value="2"/>
</dbReference>
<dbReference type="eggNOG" id="ENOG502QSBE">
    <property type="taxonomic scope" value="Eukaryota"/>
</dbReference>
<dbReference type="GeneID" id="19018309"/>
<evidence type="ECO:0000256" key="5">
    <source>
        <dbReference type="ARBA" id="ARBA00023242"/>
    </source>
</evidence>
<dbReference type="GO" id="GO:0003677">
    <property type="term" value="F:DNA binding"/>
    <property type="evidence" value="ECO:0007669"/>
    <property type="project" value="UniProtKB-KW"/>
</dbReference>
<dbReference type="GO" id="GO:0003700">
    <property type="term" value="F:DNA-binding transcription factor activity"/>
    <property type="evidence" value="ECO:0007669"/>
    <property type="project" value="InterPro"/>
</dbReference>
<feature type="region of interest" description="Disordered" evidence="6">
    <location>
        <begin position="545"/>
        <end position="591"/>
    </location>
</feature>
<dbReference type="RefSeq" id="XP_007515565.1">
    <property type="nucleotide sequence ID" value="XM_007515503.1"/>
</dbReference>
<feature type="domain" description="AP2/ERF" evidence="7">
    <location>
        <begin position="451"/>
        <end position="508"/>
    </location>
</feature>
<dbReference type="InterPro" id="IPR001471">
    <property type="entry name" value="AP2/ERF_dom"/>
</dbReference>
<evidence type="ECO:0000313" key="9">
    <source>
        <dbReference type="Proteomes" id="UP000198341"/>
    </source>
</evidence>
<feature type="region of interest" description="Disordered" evidence="6">
    <location>
        <begin position="620"/>
        <end position="666"/>
    </location>
</feature>
<feature type="compositionally biased region" description="Low complexity" evidence="6">
    <location>
        <begin position="331"/>
        <end position="341"/>
    </location>
</feature>
<evidence type="ECO:0000313" key="8">
    <source>
        <dbReference type="EMBL" id="CCO14444.1"/>
    </source>
</evidence>
<dbReference type="PANTHER" id="PTHR32467">
    <property type="entry name" value="AP2-LIKE ETHYLENE-RESPONSIVE TRANSCRIPTION FACTOR"/>
    <property type="match status" value="1"/>
</dbReference>
<dbReference type="KEGG" id="bpg:Bathy01g05740"/>
<feature type="compositionally biased region" description="Acidic residues" evidence="6">
    <location>
        <begin position="89"/>
        <end position="100"/>
    </location>
</feature>
<dbReference type="InterPro" id="IPR036955">
    <property type="entry name" value="AP2/ERF_dom_sf"/>
</dbReference>
<proteinExistence type="predicted"/>
<evidence type="ECO:0000256" key="1">
    <source>
        <dbReference type="ARBA" id="ARBA00004123"/>
    </source>
</evidence>
<dbReference type="SUPFAM" id="SSF54171">
    <property type="entry name" value="DNA-binding domain"/>
    <property type="match status" value="2"/>
</dbReference>
<comment type="subcellular location">
    <subcellularLocation>
        <location evidence="1">Nucleus</location>
    </subcellularLocation>
</comment>
<keyword evidence="2" id="KW-0805">Transcription regulation</keyword>
<dbReference type="EMBL" id="FO082278">
    <property type="protein sequence ID" value="CCO14444.1"/>
    <property type="molecule type" value="Genomic_DNA"/>
</dbReference>
<keyword evidence="4" id="KW-0804">Transcription</keyword>
<dbReference type="STRING" id="41875.K8E9X0"/>
<dbReference type="InterPro" id="IPR016177">
    <property type="entry name" value="DNA-bd_dom_sf"/>
</dbReference>
<keyword evidence="3" id="KW-0238">DNA-binding</keyword>
<organism evidence="8 9">
    <name type="scientific">Bathycoccus prasinos</name>
    <dbReference type="NCBI Taxonomy" id="41875"/>
    <lineage>
        <taxon>Eukaryota</taxon>
        <taxon>Viridiplantae</taxon>
        <taxon>Chlorophyta</taxon>
        <taxon>Mamiellophyceae</taxon>
        <taxon>Mamiellales</taxon>
        <taxon>Bathycoccaceae</taxon>
        <taxon>Bathycoccus</taxon>
    </lineage>
</organism>
<dbReference type="PROSITE" id="PS51032">
    <property type="entry name" value="AP2_ERF"/>
    <property type="match status" value="2"/>
</dbReference>
<evidence type="ECO:0000256" key="2">
    <source>
        <dbReference type="ARBA" id="ARBA00023015"/>
    </source>
</evidence>
<dbReference type="CDD" id="cd00018">
    <property type="entry name" value="AP2"/>
    <property type="match status" value="2"/>
</dbReference>
<gene>
    <name evidence="8" type="ORF">Bathy01g05740</name>
</gene>
<feature type="region of interest" description="Disordered" evidence="6">
    <location>
        <begin position="89"/>
        <end position="123"/>
    </location>
</feature>
<feature type="compositionally biased region" description="Acidic residues" evidence="6">
    <location>
        <begin position="631"/>
        <end position="652"/>
    </location>
</feature>
<evidence type="ECO:0000259" key="7">
    <source>
        <dbReference type="PROSITE" id="PS51032"/>
    </source>
</evidence>